<name>A0ABT7QLE9_9GAMM</name>
<feature type="signal peptide" evidence="1">
    <location>
        <begin position="1"/>
        <end position="22"/>
    </location>
</feature>
<proteinExistence type="predicted"/>
<reference evidence="2" key="1">
    <citation type="submission" date="2022-08" db="EMBL/GenBank/DDBJ databases">
        <authorList>
            <person name="Dzunkova M."/>
            <person name="La Clair J."/>
            <person name="Tyml T."/>
            <person name="Doud D."/>
            <person name="Schulz F."/>
            <person name="Piquer S."/>
            <person name="Porcel Sanchis D."/>
            <person name="Osborn A."/>
            <person name="Robinson D."/>
            <person name="Louie K.B."/>
            <person name="Bowen B.P."/>
            <person name="Bowers R."/>
            <person name="Lee J."/>
            <person name="Arnau Llombart V."/>
            <person name="Diaz Villanueva W."/>
            <person name="Gosliner T."/>
            <person name="Northen T."/>
            <person name="Cheng J.-F."/>
            <person name="Burkart M.D."/>
            <person name="Woyke T."/>
        </authorList>
    </citation>
    <scope>NUCLEOTIDE SEQUENCE</scope>
    <source>
        <strain evidence="2">Df01</strain>
    </source>
</reference>
<keyword evidence="3" id="KW-1185">Reference proteome</keyword>
<organism evidence="2 3">
    <name type="scientific">Candidatus Doriopsillibacter californiensis</name>
    <dbReference type="NCBI Taxonomy" id="2970740"/>
    <lineage>
        <taxon>Bacteria</taxon>
        <taxon>Pseudomonadati</taxon>
        <taxon>Pseudomonadota</taxon>
        <taxon>Gammaproteobacteria</taxon>
        <taxon>Candidatus Tethybacterales</taxon>
        <taxon>Candidatus Persebacteraceae</taxon>
        <taxon>Candidatus Doriopsillibacter</taxon>
    </lineage>
</organism>
<comment type="caution">
    <text evidence="2">The sequence shown here is derived from an EMBL/GenBank/DDBJ whole genome shotgun (WGS) entry which is preliminary data.</text>
</comment>
<dbReference type="Pfam" id="PF14334">
    <property type="entry name" value="DUF4390"/>
    <property type="match status" value="1"/>
</dbReference>
<dbReference type="EMBL" id="JANQAO010000002">
    <property type="protein sequence ID" value="MDM5147552.1"/>
    <property type="molecule type" value="Genomic_DNA"/>
</dbReference>
<sequence length="185" mass="21238">MHRLFLSLFAIALMVLSLPARAGEFSVRDMWFQRSDQGLSLQADLSAGPSTLLQQLLKSGYTLQFVFEMRFMKKRNWLPDKELGDITWQPEISYDSLLGRYTFKVGERSEEIDSLAEVLLRAGKLRASPSYSEGLARIVTVPDVYLLTRYDLLLENLPQPLQVSLLTDDWPIFSGWKTFAIEVRE</sequence>
<protein>
    <submittedName>
        <fullName evidence="2">DUF4390 domain-containing protein</fullName>
    </submittedName>
</protein>
<gene>
    <name evidence="2" type="ORF">NQX30_04105</name>
</gene>
<evidence type="ECO:0000313" key="3">
    <source>
        <dbReference type="Proteomes" id="UP001168167"/>
    </source>
</evidence>
<feature type="chain" id="PRO_5047217297" evidence="1">
    <location>
        <begin position="23"/>
        <end position="185"/>
    </location>
</feature>
<reference evidence="2" key="2">
    <citation type="journal article" date="2023" name="Microbiome">
        <title>Synthase-selected sorting approach identifies a beta-lactone synthase in a nudibranch symbiotic bacterium.</title>
        <authorList>
            <person name="Dzunkova M."/>
            <person name="La Clair J.J."/>
            <person name="Tyml T."/>
            <person name="Doud D."/>
            <person name="Schulz F."/>
            <person name="Piquer-Esteban S."/>
            <person name="Porcel Sanchis D."/>
            <person name="Osborn A."/>
            <person name="Robinson D."/>
            <person name="Louie K.B."/>
            <person name="Bowen B.P."/>
            <person name="Bowers R.M."/>
            <person name="Lee J."/>
            <person name="Arnau V."/>
            <person name="Diaz-Villanueva W."/>
            <person name="Stepanauskas R."/>
            <person name="Gosliner T."/>
            <person name="Date S.V."/>
            <person name="Northen T.R."/>
            <person name="Cheng J.F."/>
            <person name="Burkart M.D."/>
            <person name="Woyke T."/>
        </authorList>
    </citation>
    <scope>NUCLEOTIDE SEQUENCE</scope>
    <source>
        <strain evidence="2">Df01</strain>
    </source>
</reference>
<evidence type="ECO:0000313" key="2">
    <source>
        <dbReference type="EMBL" id="MDM5147552.1"/>
    </source>
</evidence>
<accession>A0ABT7QLE9</accession>
<evidence type="ECO:0000256" key="1">
    <source>
        <dbReference type="SAM" id="SignalP"/>
    </source>
</evidence>
<dbReference type="InterPro" id="IPR025500">
    <property type="entry name" value="DUF4390"/>
</dbReference>
<keyword evidence="1" id="KW-0732">Signal</keyword>
<dbReference type="Proteomes" id="UP001168167">
    <property type="component" value="Unassembled WGS sequence"/>
</dbReference>